<dbReference type="OrthoDB" id="2472181at2"/>
<dbReference type="GO" id="GO:0005737">
    <property type="term" value="C:cytoplasm"/>
    <property type="evidence" value="ECO:0007669"/>
    <property type="project" value="TreeGrafter"/>
</dbReference>
<dbReference type="PROSITE" id="PS50075">
    <property type="entry name" value="CARRIER"/>
    <property type="match status" value="1"/>
</dbReference>
<dbReference type="InterPro" id="IPR000873">
    <property type="entry name" value="AMP-dep_synth/lig_dom"/>
</dbReference>
<dbReference type="GO" id="GO:0044550">
    <property type="term" value="P:secondary metabolite biosynthetic process"/>
    <property type="evidence" value="ECO:0007669"/>
    <property type="project" value="TreeGrafter"/>
</dbReference>
<organism evidence="5 6">
    <name type="scientific">Microlunatus soli</name>
    <dbReference type="NCBI Taxonomy" id="630515"/>
    <lineage>
        <taxon>Bacteria</taxon>
        <taxon>Bacillati</taxon>
        <taxon>Actinomycetota</taxon>
        <taxon>Actinomycetes</taxon>
        <taxon>Propionibacteriales</taxon>
        <taxon>Propionibacteriaceae</taxon>
        <taxon>Microlunatus</taxon>
    </lineage>
</organism>
<dbReference type="Gene3D" id="3.40.50.1820">
    <property type="entry name" value="alpha/beta hydrolase"/>
    <property type="match status" value="1"/>
</dbReference>
<dbReference type="PROSITE" id="PS00012">
    <property type="entry name" value="PHOSPHOPANTETHEINE"/>
    <property type="match status" value="1"/>
</dbReference>
<dbReference type="STRING" id="630515.SAMN04489812_3352"/>
<dbReference type="SUPFAM" id="SSF56801">
    <property type="entry name" value="Acetyl-CoA synthetase-like"/>
    <property type="match status" value="1"/>
</dbReference>
<dbReference type="Gene3D" id="3.30.300.30">
    <property type="match status" value="1"/>
</dbReference>
<dbReference type="Pfam" id="PF00550">
    <property type="entry name" value="PP-binding"/>
    <property type="match status" value="1"/>
</dbReference>
<evidence type="ECO:0000313" key="5">
    <source>
        <dbReference type="EMBL" id="SDS88294.1"/>
    </source>
</evidence>
<feature type="region of interest" description="Disordered" evidence="3">
    <location>
        <begin position="479"/>
        <end position="513"/>
    </location>
</feature>
<dbReference type="GO" id="GO:0043041">
    <property type="term" value="P:amino acid activation for nonribosomal peptide biosynthetic process"/>
    <property type="evidence" value="ECO:0007669"/>
    <property type="project" value="TreeGrafter"/>
</dbReference>
<evidence type="ECO:0000256" key="1">
    <source>
        <dbReference type="ARBA" id="ARBA00022450"/>
    </source>
</evidence>
<feature type="compositionally biased region" description="Basic and acidic residues" evidence="3">
    <location>
        <begin position="486"/>
        <end position="497"/>
    </location>
</feature>
<sequence length="602" mass="64502">MITYGTLPDLFGNAVAQHPDRIALVTPTEQLDYATLADRVNRAARKLMMSGIGPEDVVAVLVRRDSASWLTTALGIVTAGAGYLCLDPDYPADRLAFMIDDARPKMIIGDRDRDGRFDLPFLSWHDLDAGTVPGHPITDADRRAPLRVDNLLYLIYTSGSTGTPKGVAVTHRGLVGLVASQSRVIGTGPGDAVLQWASPSFDAAFWDVSLALLHGATLHLAGSADLMPGEPLADLIAARGISHATIPPVALNALPTGVERTRVRGVGTIITTGDTCTAGLVRRWAPGRRLINGYGPTETTVGASLSTPLAVRNAIDIGRPFDRTRIDVLDDQLRDVGTGRSGQLVIGGPGVARGYVGRPALTADRFRPDPCGPAGSRRYLSGDLGRRDEDGRYHFGGRRDGQIKFRGFRIELGEIEAVLAEHPAVTGAVVVVGAGSDGPALNSYLTVDRRVEADPVREFAGRRLPAHMVPSTFTVLDTFPRSPNGKLDRSALPEPDRPGLGTTPPADGDTERTDTEQYVCDLFGELLRHPTVDPDDDFFDIGGHSILLTRLVSRIKAERAPELSLRTAFASRTARRLAIAIDQCSGPADPADQRLNRTGNEL</sequence>
<evidence type="ECO:0000313" key="6">
    <source>
        <dbReference type="Proteomes" id="UP000199103"/>
    </source>
</evidence>
<keyword evidence="2" id="KW-0597">Phosphoprotein</keyword>
<reference evidence="5 6" key="1">
    <citation type="submission" date="2016-10" db="EMBL/GenBank/DDBJ databases">
        <authorList>
            <person name="de Groot N.N."/>
        </authorList>
    </citation>
    <scope>NUCLEOTIDE SEQUENCE [LARGE SCALE GENOMIC DNA]</scope>
    <source>
        <strain evidence="5 6">DSM 21800</strain>
    </source>
</reference>
<dbReference type="Pfam" id="PF13193">
    <property type="entry name" value="AMP-binding_C"/>
    <property type="match status" value="1"/>
</dbReference>
<protein>
    <submittedName>
        <fullName evidence="5">Amino acid adenylation domain-containing protein</fullName>
    </submittedName>
</protein>
<dbReference type="InterPro" id="IPR045851">
    <property type="entry name" value="AMP-bd_C_sf"/>
</dbReference>
<dbReference type="InterPro" id="IPR036736">
    <property type="entry name" value="ACP-like_sf"/>
</dbReference>
<dbReference type="Pfam" id="PF00501">
    <property type="entry name" value="AMP-binding"/>
    <property type="match status" value="1"/>
</dbReference>
<keyword evidence="6" id="KW-1185">Reference proteome</keyword>
<evidence type="ECO:0000259" key="4">
    <source>
        <dbReference type="PROSITE" id="PS50075"/>
    </source>
</evidence>
<dbReference type="InterPro" id="IPR042099">
    <property type="entry name" value="ANL_N_sf"/>
</dbReference>
<dbReference type="Gene3D" id="3.40.50.12780">
    <property type="entry name" value="N-terminal domain of ligase-like"/>
    <property type="match status" value="1"/>
</dbReference>
<dbReference type="InterPro" id="IPR009081">
    <property type="entry name" value="PP-bd_ACP"/>
</dbReference>
<dbReference type="EMBL" id="LT629772">
    <property type="protein sequence ID" value="SDS88294.1"/>
    <property type="molecule type" value="Genomic_DNA"/>
</dbReference>
<dbReference type="PANTHER" id="PTHR45527:SF1">
    <property type="entry name" value="FATTY ACID SYNTHASE"/>
    <property type="match status" value="1"/>
</dbReference>
<dbReference type="AlphaFoldDB" id="A0A1H1VTQ6"/>
<evidence type="ECO:0000256" key="2">
    <source>
        <dbReference type="ARBA" id="ARBA00022553"/>
    </source>
</evidence>
<dbReference type="PROSITE" id="PS00455">
    <property type="entry name" value="AMP_BINDING"/>
    <property type="match status" value="1"/>
</dbReference>
<keyword evidence="1" id="KW-0596">Phosphopantetheine</keyword>
<evidence type="ECO:0000256" key="3">
    <source>
        <dbReference type="SAM" id="MobiDB-lite"/>
    </source>
</evidence>
<dbReference type="InterPro" id="IPR006162">
    <property type="entry name" value="Ppantetheine_attach_site"/>
</dbReference>
<dbReference type="InterPro" id="IPR025110">
    <property type="entry name" value="AMP-bd_C"/>
</dbReference>
<dbReference type="InterPro" id="IPR010071">
    <property type="entry name" value="AA_adenyl_dom"/>
</dbReference>
<dbReference type="GO" id="GO:0031177">
    <property type="term" value="F:phosphopantetheine binding"/>
    <property type="evidence" value="ECO:0007669"/>
    <property type="project" value="TreeGrafter"/>
</dbReference>
<dbReference type="NCBIfam" id="TIGR01733">
    <property type="entry name" value="AA-adenyl-dom"/>
    <property type="match status" value="1"/>
</dbReference>
<accession>A0A1H1VTQ6</accession>
<feature type="domain" description="Carrier" evidence="4">
    <location>
        <begin position="510"/>
        <end position="585"/>
    </location>
</feature>
<dbReference type="InterPro" id="IPR020845">
    <property type="entry name" value="AMP-binding_CS"/>
</dbReference>
<dbReference type="RefSeq" id="WP_091526614.1">
    <property type="nucleotide sequence ID" value="NZ_LT629772.1"/>
</dbReference>
<dbReference type="PANTHER" id="PTHR45527">
    <property type="entry name" value="NONRIBOSOMAL PEPTIDE SYNTHETASE"/>
    <property type="match status" value="1"/>
</dbReference>
<dbReference type="InterPro" id="IPR029058">
    <property type="entry name" value="AB_hydrolase_fold"/>
</dbReference>
<dbReference type="Proteomes" id="UP000199103">
    <property type="component" value="Chromosome I"/>
</dbReference>
<proteinExistence type="predicted"/>
<dbReference type="SUPFAM" id="SSF47336">
    <property type="entry name" value="ACP-like"/>
    <property type="match status" value="1"/>
</dbReference>
<name>A0A1H1VTQ6_9ACTN</name>
<gene>
    <name evidence="5" type="ORF">SAMN04489812_3352</name>
</gene>